<evidence type="ECO:0000259" key="1">
    <source>
        <dbReference type="Pfam" id="PF00149"/>
    </source>
</evidence>
<dbReference type="PANTHER" id="PTHR36492">
    <property type="match status" value="1"/>
</dbReference>
<name>A0A0R1VXB8_9LACO</name>
<reference evidence="2 3" key="1">
    <citation type="journal article" date="2015" name="Genome Announc.">
        <title>Expanding the biotechnology potential of lactobacilli through comparative genomics of 213 strains and associated genera.</title>
        <authorList>
            <person name="Sun Z."/>
            <person name="Harris H.M."/>
            <person name="McCann A."/>
            <person name="Guo C."/>
            <person name="Argimon S."/>
            <person name="Zhang W."/>
            <person name="Yang X."/>
            <person name="Jeffery I.B."/>
            <person name="Cooney J.C."/>
            <person name="Kagawa T.F."/>
            <person name="Liu W."/>
            <person name="Song Y."/>
            <person name="Salvetti E."/>
            <person name="Wrobel A."/>
            <person name="Rasinkangas P."/>
            <person name="Parkhill J."/>
            <person name="Rea M.C."/>
            <person name="O'Sullivan O."/>
            <person name="Ritari J."/>
            <person name="Douillard F.P."/>
            <person name="Paul Ross R."/>
            <person name="Yang R."/>
            <person name="Briner A.E."/>
            <person name="Felis G.E."/>
            <person name="de Vos W.M."/>
            <person name="Barrangou R."/>
            <person name="Klaenhammer T.R."/>
            <person name="Caufield P.W."/>
            <person name="Cui Y."/>
            <person name="Zhang H."/>
            <person name="O'Toole P.W."/>
        </authorList>
    </citation>
    <scope>NUCLEOTIDE SEQUENCE [LARGE SCALE GENOMIC DNA]</scope>
    <source>
        <strain evidence="2 3">DSM 18382</strain>
    </source>
</reference>
<dbReference type="InterPro" id="IPR029052">
    <property type="entry name" value="Metallo-depent_PP-like"/>
</dbReference>
<protein>
    <submittedName>
        <fullName evidence="2">Phosphohydrolase</fullName>
    </submittedName>
</protein>
<dbReference type="EMBL" id="AZFY01000032">
    <property type="protein sequence ID" value="KRM10334.1"/>
    <property type="molecule type" value="Genomic_DNA"/>
</dbReference>
<dbReference type="InterPro" id="IPR022302">
    <property type="entry name" value="Phosphoesterase_putative"/>
</dbReference>
<organism evidence="2 3">
    <name type="scientific">Lentilactobacillus farraginis DSM 18382 = JCM 14108</name>
    <dbReference type="NCBI Taxonomy" id="1423743"/>
    <lineage>
        <taxon>Bacteria</taxon>
        <taxon>Bacillati</taxon>
        <taxon>Bacillota</taxon>
        <taxon>Bacilli</taxon>
        <taxon>Lactobacillales</taxon>
        <taxon>Lactobacillaceae</taxon>
        <taxon>Lentilactobacillus</taxon>
    </lineage>
</organism>
<dbReference type="SUPFAM" id="SSF56300">
    <property type="entry name" value="Metallo-dependent phosphatases"/>
    <property type="match status" value="1"/>
</dbReference>
<accession>A0A0R1VXB8</accession>
<dbReference type="Proteomes" id="UP000051966">
    <property type="component" value="Unassembled WGS sequence"/>
</dbReference>
<feature type="domain" description="Calcineurin-like phosphoesterase" evidence="1">
    <location>
        <begin position="6"/>
        <end position="230"/>
    </location>
</feature>
<keyword evidence="2" id="KW-0378">Hydrolase</keyword>
<sequence>MKLMIQIAVSSDNHLDLNKVIVDDVIDQQARYLTSHQIDYYLAAGDFFNDFSKTTAYMDRLTHQLPHTKVLFIAGNHDMIRNVSYDQLEQGTWPGYLNNRYFDLPNSDYRVIGLNGWYDYSFAQNTGKTETQFHQWKMAYWIDSLIKQPMSDVQRAGVVAGELKKQLEAAQRSRKKVILMTHFVPNQQFIRYTSDNRFWNMANAMLGSVAIEKLIDQYAVPIVIFGHIHDRLKPRKINATWYYNGAVGYHNHRHNEWQTNDFFSEWQKQLKTIQLF</sequence>
<comment type="caution">
    <text evidence="2">The sequence shown here is derived from an EMBL/GenBank/DDBJ whole genome shotgun (WGS) entry which is preliminary data.</text>
</comment>
<proteinExistence type="predicted"/>
<dbReference type="Pfam" id="PF00149">
    <property type="entry name" value="Metallophos"/>
    <property type="match status" value="1"/>
</dbReference>
<dbReference type="PANTHER" id="PTHR36492:SF2">
    <property type="entry name" value="[ACYL-CARRIER-PROTEIN] PHOSPHODIESTERASE PPTH"/>
    <property type="match status" value="1"/>
</dbReference>
<gene>
    <name evidence="2" type="ORF">FD41_GL002131</name>
</gene>
<dbReference type="NCBIfam" id="TIGR03729">
    <property type="entry name" value="acc_ester"/>
    <property type="match status" value="1"/>
</dbReference>
<dbReference type="Gene3D" id="3.60.21.10">
    <property type="match status" value="1"/>
</dbReference>
<evidence type="ECO:0000313" key="3">
    <source>
        <dbReference type="Proteomes" id="UP000051966"/>
    </source>
</evidence>
<evidence type="ECO:0000313" key="2">
    <source>
        <dbReference type="EMBL" id="KRM10334.1"/>
    </source>
</evidence>
<dbReference type="PATRIC" id="fig|1423743.5.peg.2191"/>
<dbReference type="InterPro" id="IPR004843">
    <property type="entry name" value="Calcineurin-like_PHP"/>
</dbReference>
<dbReference type="InterPro" id="IPR052963">
    <property type="entry name" value="Pantetheine_PDE"/>
</dbReference>
<dbReference type="AlphaFoldDB" id="A0A0R1VXB8"/>
<keyword evidence="3" id="KW-1185">Reference proteome</keyword>
<dbReference type="GO" id="GO:0016787">
    <property type="term" value="F:hydrolase activity"/>
    <property type="evidence" value="ECO:0007669"/>
    <property type="project" value="UniProtKB-KW"/>
</dbReference>